<reference evidence="2" key="1">
    <citation type="submission" date="2021-04" db="EMBL/GenBank/DDBJ databases">
        <title>Microbacterium tenobrionis sp. nov. and Microbacterium allomyrinae sp. nov., isolated from larvae of Tenobrio molitor and Allomyrina dichotoma, respectively.</title>
        <authorList>
            <person name="Lee S.D."/>
        </authorList>
    </citation>
    <scope>NUCLEOTIDE SEQUENCE</scope>
    <source>
        <strain evidence="2">BWT-G7</strain>
    </source>
</reference>
<comment type="caution">
    <text evidence="2">The sequence shown here is derived from an EMBL/GenBank/DDBJ whole genome shotgun (WGS) entry which is preliminary data.</text>
</comment>
<protein>
    <submittedName>
        <fullName evidence="2">Tail fiber protein</fullName>
    </submittedName>
</protein>
<sequence length="639" mass="65861">MVSSAFPGRPFNLRENVWLIEQDIAGNQSKLGWQLWIDKTAYSPTFSGGAANRSFYLDGVLRGSISATGFDFRGSGPWLILSGETWLAHEANGTKSFDIYAPATYDLLGSTSVTVNDVGLPTIPRASTGRFDPSSTITAGTAVTIHTDWASSSFTHDITYTFGSASGTVATGVGGSTSWTPPLSLLTQIPNTTSGSGTITVVTKSGATTIGTKTTPFTLQAGAGVVPTISSLTVSDDNPTVVSQVGLFVQDLSILKATVNASGVQGSTITGRSWGMPGAQSIASGSGAKVTASGTVPLSAWAGDSRGRSAAWSGNVTVLPYLSPLFTNVLVRRCDAGGAVNDNGISLRVDLNCAVQSLMNSTQRNSLTIKVFTRPYGGSTWTARNVINVTAGTVTYNSNFVVSGGANYPIDDSFDVRVEVADKFNTAAAQTVVATAAVFMHWSKTGVGFGKFHENGTVDVAGDVYATGEVRTRGNGIVAPVGVVCEFAGSTAPTGWLLCQGQAVSRTTYADLFATIGTTYGAGNGSSTFNVPDKKGRVGVGLDSAQTEFDTLGETGGSKTHTLTAQELPDHSHVWPGGTAAAAGTGDIFSRAGTGGQDGSFRTGSGIAASGAYGAAQITGSRGHNNLQPFLVMNFIIKV</sequence>
<dbReference type="EMBL" id="JAGTTN010000004">
    <property type="protein sequence ID" value="MCC2033061.1"/>
    <property type="molecule type" value="Genomic_DNA"/>
</dbReference>
<dbReference type="InterPro" id="IPR037053">
    <property type="entry name" value="Phage_tail_collar_dom_sf"/>
</dbReference>
<evidence type="ECO:0000259" key="1">
    <source>
        <dbReference type="Pfam" id="PF07484"/>
    </source>
</evidence>
<dbReference type="InterPro" id="IPR011083">
    <property type="entry name" value="Phage_tail_collar_dom"/>
</dbReference>
<dbReference type="InterPro" id="IPR008577">
    <property type="entry name" value="DUF859"/>
</dbReference>
<keyword evidence="3" id="KW-1185">Reference proteome</keyword>
<dbReference type="Proteomes" id="UP001139354">
    <property type="component" value="Unassembled WGS sequence"/>
</dbReference>
<organism evidence="2 3">
    <name type="scientific">Microbacterium allomyrinae</name>
    <dbReference type="NCBI Taxonomy" id="2830666"/>
    <lineage>
        <taxon>Bacteria</taxon>
        <taxon>Bacillati</taxon>
        <taxon>Actinomycetota</taxon>
        <taxon>Actinomycetes</taxon>
        <taxon>Micrococcales</taxon>
        <taxon>Microbacteriaceae</taxon>
        <taxon>Microbacterium</taxon>
    </lineage>
</organism>
<accession>A0A9X1LWE6</accession>
<dbReference type="Pfam" id="PF07484">
    <property type="entry name" value="Collar"/>
    <property type="match status" value="1"/>
</dbReference>
<name>A0A9X1LWE6_9MICO</name>
<dbReference type="AlphaFoldDB" id="A0A9X1LWE6"/>
<dbReference type="Gene3D" id="3.90.1340.10">
    <property type="entry name" value="Phage tail collar domain"/>
    <property type="match status" value="1"/>
</dbReference>
<dbReference type="RefSeq" id="WP_229385029.1">
    <property type="nucleotide sequence ID" value="NZ_JAGTTN010000004.1"/>
</dbReference>
<evidence type="ECO:0000313" key="3">
    <source>
        <dbReference type="Proteomes" id="UP001139354"/>
    </source>
</evidence>
<dbReference type="SUPFAM" id="SSF88874">
    <property type="entry name" value="Receptor-binding domain of short tail fibre protein gp12"/>
    <property type="match status" value="1"/>
</dbReference>
<dbReference type="Pfam" id="PF05895">
    <property type="entry name" value="DUF859"/>
    <property type="match status" value="1"/>
</dbReference>
<gene>
    <name evidence="2" type="ORF">KEC57_12805</name>
</gene>
<feature type="domain" description="Phage tail collar" evidence="1">
    <location>
        <begin position="482"/>
        <end position="538"/>
    </location>
</feature>
<evidence type="ECO:0000313" key="2">
    <source>
        <dbReference type="EMBL" id="MCC2033061.1"/>
    </source>
</evidence>
<proteinExistence type="predicted"/>